<sequence>MKTYKLRNKHGIIQNQKTKARLLKYFRFERRYTDENSLSLQDMLFQAFMEDNPSEAFSCCKNRLWETDDLTFINNFCTVPASNGERGHCFGELISFGKKNLPIAIDDKLFDPAVSVHKLEPPIGKHWAPTPLYFLVIENHVIVSTSLLLKERMLEEYLQWFLSSHTRVAPNMSRAALRWELDRGVLGNELENVQKIKIIDPLNVPSFHEPSLLSLPNKMNNSPMIEKSARGQLVSALFRLLGRELDVNEDYNNASATHDIAIDIGFSFERKAASADVSDFLRFIDVFRDVPDDMIEIHTKNSSVRNGKVRLQTLVHVKTNGATKIIDWKEMERAMLLYFHSLVTDGKIEP</sequence>
<evidence type="ECO:0000313" key="1">
    <source>
        <dbReference type="EMBL" id="NYZ24124.1"/>
    </source>
</evidence>
<name>A0ABX2TLV9_9PROT</name>
<comment type="caution">
    <text evidence="1">The sequence shown here is derived from an EMBL/GenBank/DDBJ whole genome shotgun (WGS) entry which is preliminary data.</text>
</comment>
<organism evidence="1 2">
    <name type="scientific">Azospirillum oleiclasticum</name>
    <dbReference type="NCBI Taxonomy" id="2735135"/>
    <lineage>
        <taxon>Bacteria</taxon>
        <taxon>Pseudomonadati</taxon>
        <taxon>Pseudomonadota</taxon>
        <taxon>Alphaproteobacteria</taxon>
        <taxon>Rhodospirillales</taxon>
        <taxon>Azospirillaceae</taxon>
        <taxon>Azospirillum</taxon>
    </lineage>
</organism>
<accession>A0ABX2TLV9</accession>
<keyword evidence="2" id="KW-1185">Reference proteome</keyword>
<reference evidence="1 2" key="1">
    <citation type="submission" date="2020-05" db="EMBL/GenBank/DDBJ databases">
        <title>Azospirillum oleiclasticum sp. nov, a nitrogen-fixing and heavy crude oil-emulsifying bacterium isolated from the crude oil of Yumen Oilfield.</title>
        <authorList>
            <person name="Wu D."/>
            <person name="Cai M."/>
            <person name="Zhang X."/>
        </authorList>
    </citation>
    <scope>NUCLEOTIDE SEQUENCE [LARGE SCALE GENOMIC DNA]</scope>
    <source>
        <strain evidence="1 2">ROY-1-1-2</strain>
    </source>
</reference>
<dbReference type="EMBL" id="JABFDB010000035">
    <property type="protein sequence ID" value="NYZ24124.1"/>
    <property type="molecule type" value="Genomic_DNA"/>
</dbReference>
<dbReference type="RefSeq" id="WP_180285899.1">
    <property type="nucleotide sequence ID" value="NZ_JABFDB010000035.1"/>
</dbReference>
<protein>
    <submittedName>
        <fullName evidence="1">Uncharacterized protein</fullName>
    </submittedName>
</protein>
<gene>
    <name evidence="1" type="ORF">HND93_30845</name>
</gene>
<dbReference type="Proteomes" id="UP000584642">
    <property type="component" value="Unassembled WGS sequence"/>
</dbReference>
<evidence type="ECO:0000313" key="2">
    <source>
        <dbReference type="Proteomes" id="UP000584642"/>
    </source>
</evidence>
<proteinExistence type="predicted"/>